<dbReference type="Proteomes" id="UP001226720">
    <property type="component" value="Unassembled WGS sequence"/>
</dbReference>
<keyword evidence="5 7" id="KW-1133">Transmembrane helix</keyword>
<sequence>MMVVVLIKLSISALLGLMIGIERELKHKPLGLKTCIVIAVSSCLLTIVSIESAESFAELSKNIRTDPMRLAAQIVSGIGFIGAGVILRRNNDAISGLTTAAIIWGASGLGIAAGAGFYYEAFVGAGLILFSVNILPWIIKRIGPKALRQREMRAKITLKKNVDLTEFMRAIVEHDFEIRHVRVRDAKDKNPQVELKLMTFEENATTDIYELLKDVKGVNEIEVEG</sequence>
<feature type="transmembrane region" description="Helical" evidence="7">
    <location>
        <begin position="70"/>
        <end position="87"/>
    </location>
</feature>
<gene>
    <name evidence="9" type="ORF">QO000_001533</name>
</gene>
<organism evidence="9 10">
    <name type="scientific">Guptibacillus hwajinpoensis</name>
    <dbReference type="NCBI Taxonomy" id="208199"/>
    <lineage>
        <taxon>Bacteria</taxon>
        <taxon>Bacillati</taxon>
        <taxon>Bacillota</taxon>
        <taxon>Bacilli</taxon>
        <taxon>Bacillales</taxon>
        <taxon>Guptibacillaceae</taxon>
        <taxon>Guptibacillus</taxon>
    </lineage>
</organism>
<feature type="transmembrane region" description="Helical" evidence="7">
    <location>
        <begin position="30"/>
        <end position="50"/>
    </location>
</feature>
<evidence type="ECO:0000256" key="6">
    <source>
        <dbReference type="ARBA" id="ARBA00023136"/>
    </source>
</evidence>
<name>A0ABU0JZU3_9BACL</name>
<comment type="caution">
    <text evidence="9">The sequence shown here is derived from an EMBL/GenBank/DDBJ whole genome shotgun (WGS) entry which is preliminary data.</text>
</comment>
<evidence type="ECO:0000256" key="3">
    <source>
        <dbReference type="ARBA" id="ARBA00022475"/>
    </source>
</evidence>
<evidence type="ECO:0000256" key="1">
    <source>
        <dbReference type="ARBA" id="ARBA00004651"/>
    </source>
</evidence>
<reference evidence="9" key="1">
    <citation type="submission" date="2023-07" db="EMBL/GenBank/DDBJ databases">
        <title>Genomic Encyclopedia of Type Strains, Phase IV (KMG-IV): sequencing the most valuable type-strain genomes for metagenomic binning, comparative biology and taxonomic classification.</title>
        <authorList>
            <person name="Goeker M."/>
        </authorList>
    </citation>
    <scope>NUCLEOTIDE SEQUENCE [LARGE SCALE GENOMIC DNA]</scope>
    <source>
        <strain evidence="9">JSM 076093</strain>
    </source>
</reference>
<keyword evidence="3" id="KW-1003">Cell membrane</keyword>
<keyword evidence="4 7" id="KW-0812">Transmembrane</keyword>
<keyword evidence="6 7" id="KW-0472">Membrane</keyword>
<evidence type="ECO:0000256" key="5">
    <source>
        <dbReference type="ARBA" id="ARBA00022989"/>
    </source>
</evidence>
<evidence type="ECO:0000259" key="8">
    <source>
        <dbReference type="Pfam" id="PF02308"/>
    </source>
</evidence>
<feature type="domain" description="MgtC/SapB/SrpB/YhiD N-terminal" evidence="8">
    <location>
        <begin position="9"/>
        <end position="138"/>
    </location>
</feature>
<keyword evidence="10" id="KW-1185">Reference proteome</keyword>
<dbReference type="PRINTS" id="PR01837">
    <property type="entry name" value="MGTCSAPBPROT"/>
</dbReference>
<dbReference type="PANTHER" id="PTHR33778:SF4">
    <property type="entry name" value="PROTEIN SAPB"/>
    <property type="match status" value="1"/>
</dbReference>
<evidence type="ECO:0000313" key="10">
    <source>
        <dbReference type="Proteomes" id="UP001226720"/>
    </source>
</evidence>
<protein>
    <submittedName>
        <fullName evidence="9">Mg2+ transporter-C (MgtC) family protein</fullName>
    </submittedName>
</protein>
<dbReference type="InterPro" id="IPR003416">
    <property type="entry name" value="MgtC/SapB/SrpB/YhiD_fam"/>
</dbReference>
<dbReference type="PANTHER" id="PTHR33778">
    <property type="entry name" value="PROTEIN MGTC"/>
    <property type="match status" value="1"/>
</dbReference>
<comment type="similarity">
    <text evidence="2">Belongs to the MgtC/SapB family.</text>
</comment>
<evidence type="ECO:0000256" key="4">
    <source>
        <dbReference type="ARBA" id="ARBA00022692"/>
    </source>
</evidence>
<dbReference type="Pfam" id="PF02308">
    <property type="entry name" value="MgtC"/>
    <property type="match status" value="1"/>
</dbReference>
<evidence type="ECO:0000256" key="7">
    <source>
        <dbReference type="SAM" id="Phobius"/>
    </source>
</evidence>
<evidence type="ECO:0000313" key="9">
    <source>
        <dbReference type="EMBL" id="MDQ0482564.1"/>
    </source>
</evidence>
<feature type="transmembrane region" description="Helical" evidence="7">
    <location>
        <begin position="94"/>
        <end position="115"/>
    </location>
</feature>
<dbReference type="EMBL" id="JAUSWM010000002">
    <property type="protein sequence ID" value="MDQ0482564.1"/>
    <property type="molecule type" value="Genomic_DNA"/>
</dbReference>
<dbReference type="InterPro" id="IPR049177">
    <property type="entry name" value="MgtC_SapB_SrpB_YhiD_N"/>
</dbReference>
<feature type="transmembrane region" description="Helical" evidence="7">
    <location>
        <begin position="6"/>
        <end position="23"/>
    </location>
</feature>
<evidence type="ECO:0000256" key="2">
    <source>
        <dbReference type="ARBA" id="ARBA00009298"/>
    </source>
</evidence>
<accession>A0ABU0JZU3</accession>
<proteinExistence type="inferred from homology"/>
<feature type="transmembrane region" description="Helical" evidence="7">
    <location>
        <begin position="121"/>
        <end position="139"/>
    </location>
</feature>
<comment type="subcellular location">
    <subcellularLocation>
        <location evidence="1">Cell membrane</location>
        <topology evidence="1">Multi-pass membrane protein</topology>
    </subcellularLocation>
</comment>